<evidence type="ECO:0000313" key="2">
    <source>
        <dbReference type="Proteomes" id="UP001055940"/>
    </source>
</evidence>
<dbReference type="EMBL" id="CP099837">
    <property type="protein sequence ID" value="USY20456.1"/>
    <property type="molecule type" value="Genomic_DNA"/>
</dbReference>
<reference evidence="1" key="1">
    <citation type="submission" date="2022-06" db="EMBL/GenBank/DDBJ databases">
        <authorList>
            <person name="Ping M."/>
        </authorList>
    </citation>
    <scope>NUCLEOTIDE SEQUENCE</scope>
    <source>
        <strain evidence="1">JCM11759T</strain>
    </source>
</reference>
<sequence>MRQFAVFLERTAPDLTGPEQLKAAHIKAFRMSLVPESNRRTRMKALRRILRGDPILPAGARAELLDVPLAKAAVPEPVTAYTDVEIQQIMTALRSDVRRSRDRIRTARTLLAQVRSGDVDMQSPDGVLGGVLDHYDRHGDVLRLANGKPEQRLAACGGLRVVLPLLCPTAREVAAFAVLLTALTGENFSTVAAWPAIDHRPDGGIGEPSLALIEAVKARRGPDREHMVTALEDLPPVLAGVLTSDTEEVRLFRSPLRIYLLLVELTEMSRRHGGHDRAFGFVVPNSAARWRSSPDSTALTRWCREHGFPGVPTAQPGGKPAINVRRLRQSVIEGGHRPVAHTRNTRDRYLQRSRAVAEDSRIVVGEALRGEVAKARQRQSIQIIEPAVVAAAGTDLAEAARQAGLAPEVLASMVAGQQDTVAAACTDDTNAPDAPPGQPCSASFLHCLDCGNARALPHHLPVQITLRDQLAALRPNLDPGVWRVRYEPRILQLDELISHYTAAEAEHARNKVTDSQRRMIADLINGRLDLR</sequence>
<organism evidence="1 2">
    <name type="scientific">Nocardiopsis exhalans</name>
    <dbReference type="NCBI Taxonomy" id="163604"/>
    <lineage>
        <taxon>Bacteria</taxon>
        <taxon>Bacillati</taxon>
        <taxon>Actinomycetota</taxon>
        <taxon>Actinomycetes</taxon>
        <taxon>Streptosporangiales</taxon>
        <taxon>Nocardiopsidaceae</taxon>
        <taxon>Nocardiopsis</taxon>
    </lineage>
</organism>
<keyword evidence="2" id="KW-1185">Reference proteome</keyword>
<dbReference type="Proteomes" id="UP001055940">
    <property type="component" value="Chromosome"/>
</dbReference>
<gene>
    <name evidence="1" type="ORF">NE857_01995</name>
</gene>
<proteinExistence type="predicted"/>
<accession>A0ABY5DBN1</accession>
<name>A0ABY5DBN1_9ACTN</name>
<protein>
    <recommendedName>
        <fullName evidence="3">Integrase</fullName>
    </recommendedName>
</protein>
<evidence type="ECO:0000313" key="1">
    <source>
        <dbReference type="EMBL" id="USY20456.1"/>
    </source>
</evidence>
<dbReference type="RefSeq" id="WP_254419522.1">
    <property type="nucleotide sequence ID" value="NZ_BAAAJB010000029.1"/>
</dbReference>
<evidence type="ECO:0008006" key="3">
    <source>
        <dbReference type="Google" id="ProtNLM"/>
    </source>
</evidence>